<organism evidence="1">
    <name type="scientific">Anguilla anguilla</name>
    <name type="common">European freshwater eel</name>
    <name type="synonym">Muraena anguilla</name>
    <dbReference type="NCBI Taxonomy" id="7936"/>
    <lineage>
        <taxon>Eukaryota</taxon>
        <taxon>Metazoa</taxon>
        <taxon>Chordata</taxon>
        <taxon>Craniata</taxon>
        <taxon>Vertebrata</taxon>
        <taxon>Euteleostomi</taxon>
        <taxon>Actinopterygii</taxon>
        <taxon>Neopterygii</taxon>
        <taxon>Teleostei</taxon>
        <taxon>Anguilliformes</taxon>
        <taxon>Anguillidae</taxon>
        <taxon>Anguilla</taxon>
    </lineage>
</organism>
<proteinExistence type="predicted"/>
<protein>
    <submittedName>
        <fullName evidence="1">Uncharacterized protein</fullName>
    </submittedName>
</protein>
<name>A0A0E9QQD8_ANGAN</name>
<reference evidence="1" key="2">
    <citation type="journal article" date="2015" name="Fish Shellfish Immunol.">
        <title>Early steps in the European eel (Anguilla anguilla)-Vibrio vulnificus interaction in the gills: Role of the RtxA13 toxin.</title>
        <authorList>
            <person name="Callol A."/>
            <person name="Pajuelo D."/>
            <person name="Ebbesson L."/>
            <person name="Teles M."/>
            <person name="MacKenzie S."/>
            <person name="Amaro C."/>
        </authorList>
    </citation>
    <scope>NUCLEOTIDE SEQUENCE</scope>
</reference>
<evidence type="ECO:0000313" key="1">
    <source>
        <dbReference type="EMBL" id="JAH19161.1"/>
    </source>
</evidence>
<sequence>MGMLIKKNGYLTSV</sequence>
<dbReference type="EMBL" id="GBXM01089416">
    <property type="protein sequence ID" value="JAH19161.1"/>
    <property type="molecule type" value="Transcribed_RNA"/>
</dbReference>
<accession>A0A0E9QQD8</accession>
<reference evidence="1" key="1">
    <citation type="submission" date="2014-11" db="EMBL/GenBank/DDBJ databases">
        <authorList>
            <person name="Amaro Gonzalez C."/>
        </authorList>
    </citation>
    <scope>NUCLEOTIDE SEQUENCE</scope>
</reference>